<feature type="signal peptide" evidence="1">
    <location>
        <begin position="1"/>
        <end position="22"/>
    </location>
</feature>
<keyword evidence="1" id="KW-0732">Signal</keyword>
<accession>A0AAU8MQQ4</accession>
<name>A0AAU8MQQ4_9GAMM</name>
<dbReference type="RefSeq" id="WP_363797646.1">
    <property type="nucleotide sequence ID" value="NZ_CP159925.1"/>
</dbReference>
<dbReference type="AlphaFoldDB" id="A0AAU8MQQ4"/>
<evidence type="ECO:0000313" key="2">
    <source>
        <dbReference type="EMBL" id="XCO74780.1"/>
    </source>
</evidence>
<sequence length="384" mass="41672">MFDAMRRPMAALLAAAVPLLHAAERAPGAAIAPVYALAENTLVEAAGVQAHTASFFAYDGSGWSALRDGDRIGPPRPLKWYSRSDGRFCTHAPERSYREADCRVVAVDGDRASWTGEDGRAGTGQVLAGDAWNLEQRWLQRPVRALAGRDAVEALIGRTFVVAVLGDDRPSGTESGAYRFEPRGRGQMLVPDPGNSADRIAGASLRSFRWTFTPERGLCIGVEERSPEQGDCRSVRLTGDRMAWRMSNGGGAYGRVLAGDPRRLSAPAREAARRLRARLVGQTLVVRHRDRPERERGIRLLPDGEGRVALRGAGSAGTVRPLQWLLRDDLGLLCLSDVPASVRRLEFTANECFGVEADGDILRLQPRSGTALTGRILAGNAWDL</sequence>
<protein>
    <submittedName>
        <fullName evidence="2">Uncharacterized protein</fullName>
    </submittedName>
</protein>
<dbReference type="EMBL" id="CP159925">
    <property type="protein sequence ID" value="XCO74780.1"/>
    <property type="molecule type" value="Genomic_DNA"/>
</dbReference>
<proteinExistence type="predicted"/>
<feature type="chain" id="PRO_5043504682" evidence="1">
    <location>
        <begin position="23"/>
        <end position="384"/>
    </location>
</feature>
<reference evidence="2" key="1">
    <citation type="submission" date="2024-06" db="EMBL/GenBank/DDBJ databases">
        <authorList>
            <person name="Li S."/>
        </authorList>
    </citation>
    <scope>NUCLEOTIDE SEQUENCE</scope>
    <source>
        <strain evidence="2">SR10</strain>
    </source>
</reference>
<organism evidence="2">
    <name type="scientific">Lysobacter firmicutimachus</name>
    <dbReference type="NCBI Taxonomy" id="1792846"/>
    <lineage>
        <taxon>Bacteria</taxon>
        <taxon>Pseudomonadati</taxon>
        <taxon>Pseudomonadota</taxon>
        <taxon>Gammaproteobacteria</taxon>
        <taxon>Lysobacterales</taxon>
        <taxon>Lysobacteraceae</taxon>
        <taxon>Lysobacter</taxon>
    </lineage>
</organism>
<gene>
    <name evidence="2" type="ORF">ABU614_20825</name>
</gene>
<evidence type="ECO:0000256" key="1">
    <source>
        <dbReference type="SAM" id="SignalP"/>
    </source>
</evidence>